<accession>A0A3S1B1M1</accession>
<feature type="compositionally biased region" description="Acidic residues" evidence="2">
    <location>
        <begin position="195"/>
        <end position="235"/>
    </location>
</feature>
<comment type="caution">
    <text evidence="3">The sequence shown here is derived from an EMBL/GenBank/DDBJ whole genome shotgun (WGS) entry which is preliminary data.</text>
</comment>
<keyword evidence="1" id="KW-0245">EGF-like domain</keyword>
<dbReference type="InterPro" id="IPR042635">
    <property type="entry name" value="MEGF10/SREC1/2-like"/>
</dbReference>
<organism evidence="3 4">
    <name type="scientific">Elysia chlorotica</name>
    <name type="common">Eastern emerald elysia</name>
    <name type="synonym">Sea slug</name>
    <dbReference type="NCBI Taxonomy" id="188477"/>
    <lineage>
        <taxon>Eukaryota</taxon>
        <taxon>Metazoa</taxon>
        <taxon>Spiralia</taxon>
        <taxon>Lophotrochozoa</taxon>
        <taxon>Mollusca</taxon>
        <taxon>Gastropoda</taxon>
        <taxon>Heterobranchia</taxon>
        <taxon>Euthyneura</taxon>
        <taxon>Panpulmonata</taxon>
        <taxon>Sacoglossa</taxon>
        <taxon>Placobranchoidea</taxon>
        <taxon>Plakobranchidae</taxon>
        <taxon>Elysia</taxon>
    </lineage>
</organism>
<evidence type="ECO:0000256" key="2">
    <source>
        <dbReference type="SAM" id="MobiDB-lite"/>
    </source>
</evidence>
<dbReference type="PANTHER" id="PTHR24043">
    <property type="entry name" value="SCAVENGER RECEPTOR CLASS F"/>
    <property type="match status" value="1"/>
</dbReference>
<dbReference type="Proteomes" id="UP000271974">
    <property type="component" value="Unassembled WGS sequence"/>
</dbReference>
<sequence>PTPSFYPSLQGCLNYTYGQDCSSNCSKNCRGSGLCHHKTGACTDGCIAGFMGEHCDIDCIDKMYGLNCSSRCSENCAGSGLCHYQTGACNDGCLEGFLGERCVIGLPKNISMYAEEPTVAKVMLKLAKEVATVMVPPAAVLGIAYGFLLLLDFVPNYEEEGDWEAEEGVGYGQDFGAISLQVLATESVAVDLNDINEDEDSDFEGSEEDRDSEGSEEDRESEGSEEDIDWEDSEEDRYSEGLEEDRWSKTPSVRTVEMFSDSDA</sequence>
<evidence type="ECO:0000256" key="1">
    <source>
        <dbReference type="ARBA" id="ARBA00022536"/>
    </source>
</evidence>
<dbReference type="Gene3D" id="2.170.300.10">
    <property type="entry name" value="Tie2 ligand-binding domain superfamily"/>
    <property type="match status" value="1"/>
</dbReference>
<protein>
    <recommendedName>
        <fullName evidence="5">EGF-like domain-containing protein</fullName>
    </recommendedName>
</protein>
<dbReference type="OrthoDB" id="18487at2759"/>
<evidence type="ECO:0000313" key="4">
    <source>
        <dbReference type="Proteomes" id="UP000271974"/>
    </source>
</evidence>
<keyword evidence="4" id="KW-1185">Reference proteome</keyword>
<feature type="non-terminal residue" evidence="3">
    <location>
        <position position="1"/>
    </location>
</feature>
<reference evidence="3 4" key="1">
    <citation type="submission" date="2019-01" db="EMBL/GenBank/DDBJ databases">
        <title>A draft genome assembly of the solar-powered sea slug Elysia chlorotica.</title>
        <authorList>
            <person name="Cai H."/>
            <person name="Li Q."/>
            <person name="Fang X."/>
            <person name="Li J."/>
            <person name="Curtis N.E."/>
            <person name="Altenburger A."/>
            <person name="Shibata T."/>
            <person name="Feng M."/>
            <person name="Maeda T."/>
            <person name="Schwartz J.A."/>
            <person name="Shigenobu S."/>
            <person name="Lundholm N."/>
            <person name="Nishiyama T."/>
            <person name="Yang H."/>
            <person name="Hasebe M."/>
            <person name="Li S."/>
            <person name="Pierce S.K."/>
            <person name="Wang J."/>
        </authorList>
    </citation>
    <scope>NUCLEOTIDE SEQUENCE [LARGE SCALE GENOMIC DNA]</scope>
    <source>
        <strain evidence="3">EC2010</strain>
        <tissue evidence="3">Whole organism of an adult</tissue>
    </source>
</reference>
<dbReference type="AlphaFoldDB" id="A0A3S1B1M1"/>
<proteinExistence type="predicted"/>
<dbReference type="EMBL" id="RQTK01001590">
    <property type="protein sequence ID" value="RUS69729.1"/>
    <property type="molecule type" value="Genomic_DNA"/>
</dbReference>
<evidence type="ECO:0008006" key="5">
    <source>
        <dbReference type="Google" id="ProtNLM"/>
    </source>
</evidence>
<dbReference type="GO" id="GO:0005044">
    <property type="term" value="F:scavenger receptor activity"/>
    <property type="evidence" value="ECO:0007669"/>
    <property type="project" value="InterPro"/>
</dbReference>
<dbReference type="PANTHER" id="PTHR24043:SF8">
    <property type="entry name" value="EGF-LIKE DOMAIN-CONTAINING PROTEIN"/>
    <property type="match status" value="1"/>
</dbReference>
<feature type="compositionally biased region" description="Basic and acidic residues" evidence="2">
    <location>
        <begin position="236"/>
        <end position="248"/>
    </location>
</feature>
<name>A0A3S1B1M1_ELYCH</name>
<evidence type="ECO:0000313" key="3">
    <source>
        <dbReference type="EMBL" id="RUS69729.1"/>
    </source>
</evidence>
<gene>
    <name evidence="3" type="ORF">EGW08_022505</name>
</gene>
<feature type="region of interest" description="Disordered" evidence="2">
    <location>
        <begin position="195"/>
        <end position="250"/>
    </location>
</feature>